<evidence type="ECO:0000313" key="1">
    <source>
        <dbReference type="EMBL" id="MBC2600414.1"/>
    </source>
</evidence>
<comment type="caution">
    <text evidence="1">The sequence shown here is derived from an EMBL/GenBank/DDBJ whole genome shotgun (WGS) entry which is preliminary data.</text>
</comment>
<accession>A0A7X1AVC4</accession>
<dbReference type="SUPFAM" id="SSF51445">
    <property type="entry name" value="(Trans)glycosidases"/>
    <property type="match status" value="1"/>
</dbReference>
<dbReference type="RefSeq" id="WP_185691164.1">
    <property type="nucleotide sequence ID" value="NZ_JACHVA010000018.1"/>
</dbReference>
<evidence type="ECO:0000313" key="2">
    <source>
        <dbReference type="Proteomes" id="UP000525652"/>
    </source>
</evidence>
<sequence>MKLKNLQEPLAITMWDFSWLERRWPGAGYEDWDLALDELVERGYNAVRIDAFPHLVATDAEAVWTIIPCWNQQDWGSPARNRIQVQPNLNTFIRRCSERNVHVGLSTWFQRVEELDRIPVVSSRSHSRIWRQLLDSIAAEGLLDNILYVDFCNEWPLDCWAPFFMPKPSEQGLWNSPSSLQWMLESIEELRRDYPDIPYTFSNVGNFQLSENQMQLVSEAFDFLEPHIWMSQANQHEFYNRIGYQYERFESKGYENVALNAQRFYESDSEYWDSLLRKFIDQVSAEADALKLPLITTECWSIVDYKDWPLLDWEWVKRAGEVGIRHAASKGNWIAMATSNFCGPQFRGMWRDKDWHQEMTRVIRSAGLPKLKE</sequence>
<dbReference type="InterPro" id="IPR017853">
    <property type="entry name" value="GH"/>
</dbReference>
<dbReference type="InterPro" id="IPR024778">
    <property type="entry name" value="Put_cellulase"/>
</dbReference>
<reference evidence="1 2" key="1">
    <citation type="submission" date="2020-07" db="EMBL/GenBank/DDBJ databases">
        <authorList>
            <person name="Feng X."/>
        </authorList>
    </citation>
    <scope>NUCLEOTIDE SEQUENCE [LARGE SCALE GENOMIC DNA]</scope>
    <source>
        <strain evidence="1 2">JCM14086</strain>
    </source>
</reference>
<dbReference type="Proteomes" id="UP000525652">
    <property type="component" value="Unassembled WGS sequence"/>
</dbReference>
<name>A0A7X1AVC4_9BACT</name>
<gene>
    <name evidence="1" type="ORF">H5P30_01320</name>
</gene>
<dbReference type="Pfam" id="PF12876">
    <property type="entry name" value="Cellulase-like"/>
    <property type="match status" value="1"/>
</dbReference>
<dbReference type="AlphaFoldDB" id="A0A7X1AVC4"/>
<proteinExistence type="predicted"/>
<dbReference type="Gene3D" id="3.20.20.80">
    <property type="entry name" value="Glycosidases"/>
    <property type="match status" value="1"/>
</dbReference>
<dbReference type="EMBL" id="JACHVA010000018">
    <property type="protein sequence ID" value="MBC2600414.1"/>
    <property type="molecule type" value="Genomic_DNA"/>
</dbReference>
<keyword evidence="2" id="KW-1185">Reference proteome</keyword>
<protein>
    <submittedName>
        <fullName evidence="1">Cellulase</fullName>
    </submittedName>
</protein>
<organism evidence="1 2">
    <name type="scientific">Puniceicoccus vermicola</name>
    <dbReference type="NCBI Taxonomy" id="388746"/>
    <lineage>
        <taxon>Bacteria</taxon>
        <taxon>Pseudomonadati</taxon>
        <taxon>Verrucomicrobiota</taxon>
        <taxon>Opitutia</taxon>
        <taxon>Puniceicoccales</taxon>
        <taxon>Puniceicoccaceae</taxon>
        <taxon>Puniceicoccus</taxon>
    </lineage>
</organism>